<sequence length="371" mass="42475">MARNRNEWGRTFRQTHEELDRSIPRRRHTSAIAPTSRSVDMAKPSSKLIKARQQLRANVTERQDAQKSSNAMESQRRRREVSISCDSYDFVRTSSKMVICDATPTELQQTKHTKTDKRDVLESQSFDFTRNKSIVNASDRQTESRLLTPGLQLGKHKVSRPSRTKRGRRSTAADLAHSSLAPVHTAMDTKLSSVQRNFKRYDASYKETKKQIYQPVSTKGVSIAGSNSFCQSKKNSDQRIDCHLPAMDLRPQSRRHTTTEASARGTKTSRHGNLAPVVEEVDSYEHDRYARFQQKTMTEPIDFHLSRFNLTSRRSMAEAESMSNNVKVGRHDSHRKEKMEKAIPASSDQAKFALNKLCDLAYLEKYRSHTL</sequence>
<evidence type="ECO:0000313" key="3">
    <source>
        <dbReference type="EMBL" id="RQM15218.1"/>
    </source>
</evidence>
<accession>A0A3M6VKN4</accession>
<reference evidence="4 5" key="1">
    <citation type="submission" date="2018-06" db="EMBL/GenBank/DDBJ databases">
        <title>Comparative genomics of downy mildews reveals potential adaptations to biotrophy.</title>
        <authorList>
            <person name="Fletcher K."/>
            <person name="Klosterman S.J."/>
            <person name="Derevnina L."/>
            <person name="Martin F."/>
            <person name="Koike S."/>
            <person name="Reyes Chin-Wo S."/>
            <person name="Mou B."/>
            <person name="Michelmore R."/>
        </authorList>
    </citation>
    <scope>NUCLEOTIDE SEQUENCE [LARGE SCALE GENOMIC DNA]</scope>
    <source>
        <strain evidence="3 5">R13</strain>
        <strain evidence="2 4">R14</strain>
    </source>
</reference>
<dbReference type="EMBL" id="QKXF01000165">
    <property type="protein sequence ID" value="RQM15218.1"/>
    <property type="molecule type" value="Genomic_DNA"/>
</dbReference>
<name>A0A3M6VKN4_9STRA</name>
<feature type="compositionally biased region" description="Basic and acidic residues" evidence="1">
    <location>
        <begin position="1"/>
        <end position="23"/>
    </location>
</feature>
<evidence type="ECO:0000313" key="5">
    <source>
        <dbReference type="Proteomes" id="UP000286097"/>
    </source>
</evidence>
<evidence type="ECO:0000256" key="1">
    <source>
        <dbReference type="SAM" id="MobiDB-lite"/>
    </source>
</evidence>
<evidence type="ECO:0000313" key="2">
    <source>
        <dbReference type="EMBL" id="RMX66723.1"/>
    </source>
</evidence>
<gene>
    <name evidence="3" type="ORF">DD237_002689</name>
    <name evidence="2" type="ORF">DD238_002993</name>
</gene>
<dbReference type="VEuPathDB" id="FungiDB:DD237_002689"/>
<dbReference type="Proteomes" id="UP000286097">
    <property type="component" value="Unassembled WGS sequence"/>
</dbReference>
<comment type="caution">
    <text evidence="2">The sequence shown here is derived from an EMBL/GenBank/DDBJ whole genome shotgun (WGS) entry which is preliminary data.</text>
</comment>
<organism evidence="2 4">
    <name type="scientific">Peronospora effusa</name>
    <dbReference type="NCBI Taxonomy" id="542832"/>
    <lineage>
        <taxon>Eukaryota</taxon>
        <taxon>Sar</taxon>
        <taxon>Stramenopiles</taxon>
        <taxon>Oomycota</taxon>
        <taxon>Peronosporomycetes</taxon>
        <taxon>Peronosporales</taxon>
        <taxon>Peronosporaceae</taxon>
        <taxon>Peronospora</taxon>
    </lineage>
</organism>
<evidence type="ECO:0000313" key="4">
    <source>
        <dbReference type="Proteomes" id="UP000282087"/>
    </source>
</evidence>
<dbReference type="Proteomes" id="UP000282087">
    <property type="component" value="Unassembled WGS sequence"/>
</dbReference>
<keyword evidence="4" id="KW-1185">Reference proteome</keyword>
<dbReference type="EMBL" id="QLLG01000190">
    <property type="protein sequence ID" value="RMX66723.1"/>
    <property type="molecule type" value="Genomic_DNA"/>
</dbReference>
<protein>
    <submittedName>
        <fullName evidence="2">Uncharacterized protein</fullName>
    </submittedName>
</protein>
<proteinExistence type="predicted"/>
<feature type="region of interest" description="Disordered" evidence="1">
    <location>
        <begin position="1"/>
        <end position="79"/>
    </location>
</feature>
<dbReference type="AlphaFoldDB" id="A0A3M6VKN4"/>